<comment type="similarity">
    <text evidence="2">Belongs to the CONSTANS family.</text>
</comment>
<protein>
    <submittedName>
        <fullName evidence="12">Zinc finger protein</fullName>
    </submittedName>
</protein>
<dbReference type="OrthoDB" id="153872at2759"/>
<evidence type="ECO:0000313" key="12">
    <source>
        <dbReference type="EMBL" id="URD92719.1"/>
    </source>
</evidence>
<evidence type="ECO:0000256" key="6">
    <source>
        <dbReference type="ARBA" id="ARBA00022833"/>
    </source>
</evidence>
<dbReference type="PROSITE" id="PS51017">
    <property type="entry name" value="CCT"/>
    <property type="match status" value="1"/>
</dbReference>
<reference evidence="12" key="1">
    <citation type="submission" date="2022-05" db="EMBL/GenBank/DDBJ databases">
        <title>The Musa troglodytarum L. genome provides insights into the mechanism of non-climacteric behaviour and enrichment of carotenoids.</title>
        <authorList>
            <person name="Wang J."/>
        </authorList>
    </citation>
    <scope>NUCLEOTIDE SEQUENCE</scope>
    <source>
        <tissue evidence="12">Leaf</tissue>
    </source>
</reference>
<keyword evidence="6" id="KW-0862">Zinc</keyword>
<dbReference type="GO" id="GO:0008270">
    <property type="term" value="F:zinc ion binding"/>
    <property type="evidence" value="ECO:0007669"/>
    <property type="project" value="UniProtKB-KW"/>
</dbReference>
<dbReference type="GO" id="GO:0005634">
    <property type="term" value="C:nucleus"/>
    <property type="evidence" value="ECO:0007669"/>
    <property type="project" value="UniProtKB-SubCell"/>
</dbReference>
<keyword evidence="7 9" id="KW-0539">Nucleus</keyword>
<dbReference type="GO" id="GO:0006355">
    <property type="term" value="P:regulation of DNA-templated transcription"/>
    <property type="evidence" value="ECO:0007669"/>
    <property type="project" value="UniProtKB-ARBA"/>
</dbReference>
<organism evidence="12 13">
    <name type="scientific">Musa troglodytarum</name>
    <name type="common">fe'i banana</name>
    <dbReference type="NCBI Taxonomy" id="320322"/>
    <lineage>
        <taxon>Eukaryota</taxon>
        <taxon>Viridiplantae</taxon>
        <taxon>Streptophyta</taxon>
        <taxon>Embryophyta</taxon>
        <taxon>Tracheophyta</taxon>
        <taxon>Spermatophyta</taxon>
        <taxon>Magnoliopsida</taxon>
        <taxon>Liliopsida</taxon>
        <taxon>Zingiberales</taxon>
        <taxon>Musaceae</taxon>
        <taxon>Musa</taxon>
    </lineage>
</organism>
<dbReference type="Proteomes" id="UP001055439">
    <property type="component" value="Chromosome 3"/>
</dbReference>
<evidence type="ECO:0000256" key="1">
    <source>
        <dbReference type="ARBA" id="ARBA00004123"/>
    </source>
</evidence>
<evidence type="ECO:0000256" key="5">
    <source>
        <dbReference type="ARBA" id="ARBA00022771"/>
    </source>
</evidence>
<dbReference type="Pfam" id="PF22586">
    <property type="entry name" value="ANCHR-like_BBOX"/>
    <property type="match status" value="1"/>
</dbReference>
<accession>A0A9E7FAH3</accession>
<proteinExistence type="inferred from homology"/>
<evidence type="ECO:0000256" key="9">
    <source>
        <dbReference type="PROSITE-ProRule" id="PRU00357"/>
    </source>
</evidence>
<evidence type="ECO:0000256" key="7">
    <source>
        <dbReference type="ARBA" id="ARBA00023242"/>
    </source>
</evidence>
<dbReference type="EMBL" id="CP097505">
    <property type="protein sequence ID" value="URD92719.1"/>
    <property type="molecule type" value="Genomic_DNA"/>
</dbReference>
<gene>
    <name evidence="12" type="ORF">MUK42_00442</name>
</gene>
<comment type="subcellular location">
    <subcellularLocation>
        <location evidence="1 9">Nucleus</location>
    </subcellularLocation>
</comment>
<sequence length="445" mass="48100">MSHLCDFCGEQRSIVYCRSDAASLCLSCDRNVHSANALSRRHSRTLLCDRCNAQPAVIRCTEESVSLCQNCDWNGHGGSAASSGHKRETINCYIGCPSAAEFSRIWPFFQGLPHTAESDCEQGLGLMTINENSVSNCWASPENSALDVSGAGKMEELEAVDKSNALIGSFSGPAICPVLCTADLTAGAVNSSQPKDILICVVVPFLHSSGAINCSQPEYQLSCPGTKDFEFCKDDIYEDLNVDDVDLTFQNYEELFGVSHNQTGHLFDDDEIDIFFDTRATSAGNSNCQGELVGEASSAGQVKPMQATCSNAVSADSVMSKPVKNADSSQFFPARQACFSLSLSFSGLTGESSAGDYQDCGVSSVLLMGEPPVFGAGLENSSLPRASRDSAVMRYKIKKKARKFEKKIRYASRKAMADVRRRVKGRFVKAGEAYDYDPLAQTRSC</sequence>
<feature type="domain" description="B box-type" evidence="10">
    <location>
        <begin position="1"/>
        <end position="47"/>
    </location>
</feature>
<keyword evidence="5 8" id="KW-0863">Zinc-finger</keyword>
<dbReference type="AlphaFoldDB" id="A0A9E7FAH3"/>
<dbReference type="PROSITE" id="PS50119">
    <property type="entry name" value="ZF_BBOX"/>
    <property type="match status" value="2"/>
</dbReference>
<keyword evidence="13" id="KW-1185">Reference proteome</keyword>
<dbReference type="PANTHER" id="PTHR31717:SF138">
    <property type="entry name" value="CONSTANS-LIKE PROTEIN DAYS TO HEADING ON CHROMOSOME 2"/>
    <property type="match status" value="1"/>
</dbReference>
<evidence type="ECO:0000259" key="10">
    <source>
        <dbReference type="PROSITE" id="PS50119"/>
    </source>
</evidence>
<keyword evidence="3" id="KW-0479">Metal-binding</keyword>
<evidence type="ECO:0000256" key="2">
    <source>
        <dbReference type="ARBA" id="ARBA00010024"/>
    </source>
</evidence>
<dbReference type="Pfam" id="PF06203">
    <property type="entry name" value="CCT"/>
    <property type="match status" value="1"/>
</dbReference>
<feature type="domain" description="B box-type" evidence="10">
    <location>
        <begin position="43"/>
        <end position="90"/>
    </location>
</feature>
<dbReference type="InterPro" id="IPR049808">
    <property type="entry name" value="CONSTANS-like_Bbox1"/>
</dbReference>
<dbReference type="PANTHER" id="PTHR31717">
    <property type="entry name" value="ZINC FINGER PROTEIN CONSTANS-LIKE 10"/>
    <property type="match status" value="1"/>
</dbReference>
<evidence type="ECO:0000256" key="3">
    <source>
        <dbReference type="ARBA" id="ARBA00022723"/>
    </source>
</evidence>
<name>A0A9E7FAH3_9LILI</name>
<evidence type="ECO:0000313" key="13">
    <source>
        <dbReference type="Proteomes" id="UP001055439"/>
    </source>
</evidence>
<evidence type="ECO:0000259" key="11">
    <source>
        <dbReference type="PROSITE" id="PS51017"/>
    </source>
</evidence>
<keyword evidence="4" id="KW-0677">Repeat</keyword>
<dbReference type="SMART" id="SM00336">
    <property type="entry name" value="BBOX"/>
    <property type="match status" value="2"/>
</dbReference>
<dbReference type="InterPro" id="IPR000315">
    <property type="entry name" value="Znf_B-box"/>
</dbReference>
<dbReference type="CDD" id="cd19821">
    <property type="entry name" value="Bbox1_BBX-like"/>
    <property type="match status" value="2"/>
</dbReference>
<dbReference type="InterPro" id="IPR010402">
    <property type="entry name" value="CCT_domain"/>
</dbReference>
<evidence type="ECO:0000256" key="8">
    <source>
        <dbReference type="PROSITE-ProRule" id="PRU00024"/>
    </source>
</evidence>
<feature type="domain" description="CCT" evidence="11">
    <location>
        <begin position="388"/>
        <end position="430"/>
    </location>
</feature>
<evidence type="ECO:0000256" key="4">
    <source>
        <dbReference type="ARBA" id="ARBA00022737"/>
    </source>
</evidence>